<dbReference type="SUPFAM" id="SSF53187">
    <property type="entry name" value="Zn-dependent exopeptidases"/>
    <property type="match status" value="1"/>
</dbReference>
<evidence type="ECO:0000313" key="2">
    <source>
        <dbReference type="Proteomes" id="UP001069802"/>
    </source>
</evidence>
<dbReference type="RefSeq" id="WP_269423039.1">
    <property type="nucleotide sequence ID" value="NZ_JAPWGY010000002.1"/>
</dbReference>
<reference evidence="1" key="1">
    <citation type="submission" date="2022-12" db="EMBL/GenBank/DDBJ databases">
        <title>Bacterial isolates from different developmental stages of Nematostella vectensis.</title>
        <authorList>
            <person name="Fraune S."/>
        </authorList>
    </citation>
    <scope>NUCLEOTIDE SEQUENCE</scope>
    <source>
        <strain evidence="1">G21630-S1</strain>
    </source>
</reference>
<dbReference type="PIRSF" id="PIRSF029730">
    <property type="entry name" value="UCP029730"/>
    <property type="match status" value="1"/>
</dbReference>
<dbReference type="Proteomes" id="UP001069802">
    <property type="component" value="Unassembled WGS sequence"/>
</dbReference>
<gene>
    <name evidence="1" type="ORF">O4H49_08785</name>
</gene>
<name>A0ABT4LID7_9PROT</name>
<keyword evidence="2" id="KW-1185">Reference proteome</keyword>
<dbReference type="InterPro" id="IPR011227">
    <property type="entry name" value="UCP029730"/>
</dbReference>
<sequence length="262" mass="29403">MRTQLLALDEPAPVEIINPDSENPFLFLCDHATAFIPRSLEGLGVEEHHMKRHVAYDIGIKGVTEGLAAHFGSRAVFSNFSRLIVDPNRKLESDALMPVASDGCVVPWNKALSGEDRQARLDTFYWPYHNTITRTIDDMLDKGQVPVILSMHSMTHEMAGVPRPWPISVLWNQDPRLAQPFMTRIREAGILCGDNEPYSGRDGHGYTMATHADLRGLPNILIEVRQDLISDQSGIAQWTDILIDAFDEVLHCPTLQEVRRTA</sequence>
<dbReference type="Pfam" id="PF05013">
    <property type="entry name" value="FGase"/>
    <property type="match status" value="1"/>
</dbReference>
<proteinExistence type="predicted"/>
<dbReference type="Gene3D" id="3.40.630.40">
    <property type="entry name" value="Zn-dependent exopeptidases"/>
    <property type="match status" value="1"/>
</dbReference>
<dbReference type="InterPro" id="IPR007709">
    <property type="entry name" value="N-FG_amidohydro"/>
</dbReference>
<protein>
    <submittedName>
        <fullName evidence="1">N-formylglutamate amidohydrolase</fullName>
    </submittedName>
</protein>
<evidence type="ECO:0000313" key="1">
    <source>
        <dbReference type="EMBL" id="MCZ4280869.1"/>
    </source>
</evidence>
<accession>A0ABT4LID7</accession>
<comment type="caution">
    <text evidence="1">The sequence shown here is derived from an EMBL/GenBank/DDBJ whole genome shotgun (WGS) entry which is preliminary data.</text>
</comment>
<dbReference type="EMBL" id="JAPWGY010000002">
    <property type="protein sequence ID" value="MCZ4280869.1"/>
    <property type="molecule type" value="Genomic_DNA"/>
</dbReference>
<organism evidence="1 2">
    <name type="scientific">Kiloniella laminariae</name>
    <dbReference type="NCBI Taxonomy" id="454162"/>
    <lineage>
        <taxon>Bacteria</taxon>
        <taxon>Pseudomonadati</taxon>
        <taxon>Pseudomonadota</taxon>
        <taxon>Alphaproteobacteria</taxon>
        <taxon>Rhodospirillales</taxon>
        <taxon>Kiloniellaceae</taxon>
        <taxon>Kiloniella</taxon>
    </lineage>
</organism>